<evidence type="ECO:0000313" key="6">
    <source>
        <dbReference type="EMBL" id="ADI15174.1"/>
    </source>
</evidence>
<dbReference type="KEGG" id="tra:Trad_2060"/>
<keyword evidence="2" id="KW-0378">Hydrolase</keyword>
<evidence type="ECO:0000256" key="2">
    <source>
        <dbReference type="ARBA" id="ARBA00022801"/>
    </source>
</evidence>
<dbReference type="Gene3D" id="2.60.40.10">
    <property type="entry name" value="Immunoglobulins"/>
    <property type="match status" value="1"/>
</dbReference>
<proteinExistence type="inferred from homology"/>
<dbReference type="eggNOG" id="COG1523">
    <property type="taxonomic scope" value="Bacteria"/>
</dbReference>
<dbReference type="SUPFAM" id="SSF81296">
    <property type="entry name" value="E set domains"/>
    <property type="match status" value="1"/>
</dbReference>
<keyword evidence="7" id="KW-1185">Reference proteome</keyword>
<dbReference type="SUPFAM" id="SSF51445">
    <property type="entry name" value="(Trans)glycosidases"/>
    <property type="match status" value="1"/>
</dbReference>
<sequence length="706" mass="79690">MELRPGHPFPLGASWDGLGVNFALYSQHATHVELLLFDSPEAEAPSQTIALPERTGPVWHGYFIGIYPGQLYAYRVHGPFEPHHGHRFNPHKVLLDPYAKALGREPRWHSALFAYRLGDPQADLSFNDEDSAPYAPLGRVVEDAFEWGDDRHPNIPWEETIIYETHVKGISKLHPEVDEHLRGTYLGLASAPILEHLTSLGVTTIELLPVQAFTNDQYLVDKGLSNYWGYNPLAYFAPHPGYATRPEAAVQEFKMMVRALHKAGLEVLIDVVYNHTGEGNRMGPTLSFKGIDNVSYYKTKPDERRYYMDYTGTGNTLDATQPAVVRLITDSLRYWVQEMHVDGFRFDLATSLARGFDDVNMHATMMQAIEQDPVLSKVKLIAEPWDVGPNGYQVGGFPWNWSEWNGRYRDTVRAFWHGGEGLTAELATRVTGSSDLYAHRGRRPFASVNFITAHDGFTLQDLVSYNHKHNEANGENNRDGEDHNSSYNGGAEGPTDDPAVLKNRETRKRTFLATLLLSQGVPMILGGDELSRTQGGNNNAYCQDNPISWFDWELDEREEGFLNFVKDLIAFRKAHPIFQRRHFLTGREVNGCRDVTWIHPEGREMHEGDWHNPKLRALGMLLCGEASSELPQTGQGAPDESYLVLFHGKRPARFVLPDVPGHPGWLWERLWATEPGRARRLRPLHAGSSLILPTGQISVLRGVEPR</sequence>
<gene>
    <name evidence="6" type="ordered locus">Trad_2060</name>
</gene>
<evidence type="ECO:0000256" key="4">
    <source>
        <dbReference type="SAM" id="MobiDB-lite"/>
    </source>
</evidence>
<dbReference type="InterPro" id="IPR011837">
    <property type="entry name" value="Glycogen_debranch_GlgX"/>
</dbReference>
<dbReference type="SMART" id="SM00642">
    <property type="entry name" value="Aamy"/>
    <property type="match status" value="1"/>
</dbReference>
<dbReference type="Gene3D" id="2.60.40.1180">
    <property type="entry name" value="Golgi alpha-mannosidase II"/>
    <property type="match status" value="1"/>
</dbReference>
<dbReference type="Gene3D" id="3.20.20.80">
    <property type="entry name" value="Glycosidases"/>
    <property type="match status" value="1"/>
</dbReference>
<protein>
    <submittedName>
        <fullName evidence="6">Glycogen debranching enzyme GlgX</fullName>
    </submittedName>
</protein>
<dbReference type="STRING" id="649638.Trad_2060"/>
<dbReference type="CAZy" id="CBM48">
    <property type="family name" value="Carbohydrate-Binding Module Family 48"/>
</dbReference>
<evidence type="ECO:0000256" key="3">
    <source>
        <dbReference type="ARBA" id="ARBA00023295"/>
    </source>
</evidence>
<dbReference type="AlphaFoldDB" id="D7CR86"/>
<dbReference type="InterPro" id="IPR044505">
    <property type="entry name" value="GlgX_Isoamylase_N_E_set"/>
</dbReference>
<keyword evidence="3" id="KW-0326">Glycosidase</keyword>
<feature type="domain" description="Glycosyl hydrolase family 13 catalytic" evidence="5">
    <location>
        <begin position="139"/>
        <end position="572"/>
    </location>
</feature>
<dbReference type="CAZy" id="GH13">
    <property type="family name" value="Glycoside Hydrolase Family 13"/>
</dbReference>
<dbReference type="NCBIfam" id="TIGR02100">
    <property type="entry name" value="glgX_debranch"/>
    <property type="match status" value="1"/>
</dbReference>
<dbReference type="HOGENOM" id="CLU_011725_1_1_0"/>
<dbReference type="InterPro" id="IPR017853">
    <property type="entry name" value="GH"/>
</dbReference>
<dbReference type="Proteomes" id="UP000000379">
    <property type="component" value="Chromosome"/>
</dbReference>
<dbReference type="InterPro" id="IPR013780">
    <property type="entry name" value="Glyco_hydro_b"/>
</dbReference>
<reference evidence="7" key="1">
    <citation type="submission" date="2010-05" db="EMBL/GenBank/DDBJ databases">
        <title>The complete genome of Truepera radiovictris DSM 17093.</title>
        <authorList>
            <consortium name="US DOE Joint Genome Institute (JGI-PGF)"/>
            <person name="Lucas S."/>
            <person name="Copeland A."/>
            <person name="Lapidus A."/>
            <person name="Glavina del Rio T."/>
            <person name="Dalin E."/>
            <person name="Tice H."/>
            <person name="Bruce D."/>
            <person name="Goodwin L."/>
            <person name="Pitluck S."/>
            <person name="Kyrpides N."/>
            <person name="Mavromatis K."/>
            <person name="Ovchinnikova G."/>
            <person name="Munk A.C."/>
            <person name="Detter J.C."/>
            <person name="Han C."/>
            <person name="Tapia R."/>
            <person name="Land M."/>
            <person name="Hauser L."/>
            <person name="Markowitz V."/>
            <person name="Cheng J.-F."/>
            <person name="Hugenholtz P."/>
            <person name="Woyke T."/>
            <person name="Wu D."/>
            <person name="Tindall B."/>
            <person name="Pomrenke H.G."/>
            <person name="Brambilla E."/>
            <person name="Klenk H.-P."/>
            <person name="Eisen J.A."/>
        </authorList>
    </citation>
    <scope>NUCLEOTIDE SEQUENCE [LARGE SCALE GENOMIC DNA]</scope>
    <source>
        <strain evidence="7">DSM 17093 / CIP 108686 / LMG 22925 / RQ-24</strain>
    </source>
</reference>
<name>D7CR86_TRURR</name>
<evidence type="ECO:0000259" key="5">
    <source>
        <dbReference type="SMART" id="SM00642"/>
    </source>
</evidence>
<accession>D7CR86</accession>
<evidence type="ECO:0000313" key="7">
    <source>
        <dbReference type="Proteomes" id="UP000000379"/>
    </source>
</evidence>
<dbReference type="PANTHER" id="PTHR43002">
    <property type="entry name" value="GLYCOGEN DEBRANCHING ENZYME"/>
    <property type="match status" value="1"/>
</dbReference>
<feature type="compositionally biased region" description="Basic and acidic residues" evidence="4">
    <location>
        <begin position="469"/>
        <end position="484"/>
    </location>
</feature>
<dbReference type="InterPro" id="IPR013783">
    <property type="entry name" value="Ig-like_fold"/>
</dbReference>
<dbReference type="GO" id="GO:0004135">
    <property type="term" value="F:amylo-alpha-1,6-glucosidase activity"/>
    <property type="evidence" value="ECO:0007669"/>
    <property type="project" value="InterPro"/>
</dbReference>
<comment type="similarity">
    <text evidence="1">Belongs to the glycosyl hydrolase 13 family.</text>
</comment>
<dbReference type="InterPro" id="IPR004193">
    <property type="entry name" value="Glyco_hydro_13_N"/>
</dbReference>
<dbReference type="GO" id="GO:0005980">
    <property type="term" value="P:glycogen catabolic process"/>
    <property type="evidence" value="ECO:0007669"/>
    <property type="project" value="InterPro"/>
</dbReference>
<dbReference type="InterPro" id="IPR006047">
    <property type="entry name" value="GH13_cat_dom"/>
</dbReference>
<organism evidence="6 7">
    <name type="scientific">Truepera radiovictrix (strain DSM 17093 / CIP 108686 / LMG 22925 / RQ-24)</name>
    <dbReference type="NCBI Taxonomy" id="649638"/>
    <lineage>
        <taxon>Bacteria</taxon>
        <taxon>Thermotogati</taxon>
        <taxon>Deinococcota</taxon>
        <taxon>Deinococci</taxon>
        <taxon>Trueperales</taxon>
        <taxon>Trueperaceae</taxon>
        <taxon>Truepera</taxon>
    </lineage>
</organism>
<dbReference type="EMBL" id="CP002049">
    <property type="protein sequence ID" value="ADI15174.1"/>
    <property type="molecule type" value="Genomic_DNA"/>
</dbReference>
<feature type="region of interest" description="Disordered" evidence="4">
    <location>
        <begin position="469"/>
        <end position="499"/>
    </location>
</feature>
<evidence type="ECO:0000256" key="1">
    <source>
        <dbReference type="ARBA" id="ARBA00008061"/>
    </source>
</evidence>
<dbReference type="CDD" id="cd02856">
    <property type="entry name" value="E_set_GDE_Isoamylase_N"/>
    <property type="match status" value="1"/>
</dbReference>
<dbReference type="Pfam" id="PF02922">
    <property type="entry name" value="CBM_48"/>
    <property type="match status" value="1"/>
</dbReference>
<dbReference type="RefSeq" id="WP_013178539.1">
    <property type="nucleotide sequence ID" value="NC_014221.1"/>
</dbReference>
<dbReference type="CDD" id="cd11326">
    <property type="entry name" value="AmyAc_Glg_debranch"/>
    <property type="match status" value="1"/>
</dbReference>
<dbReference type="SUPFAM" id="SSF51011">
    <property type="entry name" value="Glycosyl hydrolase domain"/>
    <property type="match status" value="1"/>
</dbReference>
<dbReference type="InterPro" id="IPR014756">
    <property type="entry name" value="Ig_E-set"/>
</dbReference>
<reference evidence="6 7" key="2">
    <citation type="journal article" date="2011" name="Stand. Genomic Sci.">
        <title>Complete genome sequence of Truepera radiovictrix type strain (RQ-24).</title>
        <authorList>
            <person name="Ivanova N."/>
            <person name="Rohde C."/>
            <person name="Munk C."/>
            <person name="Nolan M."/>
            <person name="Lucas S."/>
            <person name="Del Rio T.G."/>
            <person name="Tice H."/>
            <person name="Deshpande S."/>
            <person name="Cheng J.F."/>
            <person name="Tapia R."/>
            <person name="Han C."/>
            <person name="Goodwin L."/>
            <person name="Pitluck S."/>
            <person name="Liolios K."/>
            <person name="Mavromatis K."/>
            <person name="Mikhailova N."/>
            <person name="Pati A."/>
            <person name="Chen A."/>
            <person name="Palaniappan K."/>
            <person name="Land M."/>
            <person name="Hauser L."/>
            <person name="Chang Y.J."/>
            <person name="Jeffries C.D."/>
            <person name="Brambilla E."/>
            <person name="Rohde M."/>
            <person name="Goker M."/>
            <person name="Tindall B.J."/>
            <person name="Woyke T."/>
            <person name="Bristow J."/>
            <person name="Eisen J.A."/>
            <person name="Markowitz V."/>
            <person name="Hugenholtz P."/>
            <person name="Kyrpides N.C."/>
            <person name="Klenk H.P."/>
            <person name="Lapidus A."/>
        </authorList>
    </citation>
    <scope>NUCLEOTIDE SEQUENCE [LARGE SCALE GENOMIC DNA]</scope>
    <source>
        <strain evidence="7">DSM 17093 / CIP 108686 / LMG 22925 / RQ-24</strain>
    </source>
</reference>